<dbReference type="InterPro" id="IPR010869">
    <property type="entry name" value="DUF1501"/>
</dbReference>
<dbReference type="OrthoDB" id="9779968at2"/>
<dbReference type="Proteomes" id="UP000234752">
    <property type="component" value="Chromosome eg_1"/>
</dbReference>
<dbReference type="PROSITE" id="PS51318">
    <property type="entry name" value="TAT"/>
    <property type="match status" value="1"/>
</dbReference>
<name>A0A2K9N6V9_9PROT</name>
<sequence>MMLHRRHFIATAGAAGLLAASSPRLSLAAAGTDRRLVLIVLRGAMDGLGAVVPYADPDYRSVRGTLALAEPGQEGGVLDLDGRFGLHPVLAPLHEWWGQKQLLAVHAIATPYRDRSHFDAQDLLDTGGIRAGDDSGWLNRALARLDGGGKGLGLSLGQGVPLVLRGSVPVASWAPSPLPEPTMDFMDRVAGLYSNDPVLGPALMAGLGVADMANGMDGNKKRDGGKDRLILAETAGRMLSDPAGPRIATLELSGWDTHVGQGTLQGRLPNALGQLAETMVALRTSMQAVWDQTLIAVVTEFGRTIRPNGTGGTDHGTAGVALLAGGALNGGRVLGDWPGLRDDKLFEGRDLAPTTDMRALLKGVLVGHLGLPAADIDRYVFPEAKSVRALPELVRA</sequence>
<evidence type="ECO:0000313" key="2">
    <source>
        <dbReference type="Proteomes" id="UP000234752"/>
    </source>
</evidence>
<proteinExistence type="predicted"/>
<dbReference type="RefSeq" id="WP_102110633.1">
    <property type="nucleotide sequence ID" value="NZ_BMGN01000005.1"/>
</dbReference>
<keyword evidence="2" id="KW-1185">Reference proteome</keyword>
<dbReference type="InterPro" id="IPR006311">
    <property type="entry name" value="TAT_signal"/>
</dbReference>
<dbReference type="KEGG" id="ncb:C0V82_00325"/>
<protein>
    <submittedName>
        <fullName evidence="1">Uncharacterized protein</fullName>
    </submittedName>
</protein>
<dbReference type="PANTHER" id="PTHR43737:SF1">
    <property type="entry name" value="DUF1501 DOMAIN-CONTAINING PROTEIN"/>
    <property type="match status" value="1"/>
</dbReference>
<dbReference type="EMBL" id="CP025611">
    <property type="protein sequence ID" value="AUN28871.1"/>
    <property type="molecule type" value="Genomic_DNA"/>
</dbReference>
<reference evidence="1 2" key="1">
    <citation type="submission" date="2017-12" db="EMBL/GenBank/DDBJ databases">
        <title>Genomes of bacteria within cyanobacterial aggregates.</title>
        <authorList>
            <person name="Cai H."/>
        </authorList>
    </citation>
    <scope>NUCLEOTIDE SEQUENCE [LARGE SCALE GENOMIC DNA]</scope>
    <source>
        <strain evidence="1 2">TH16</strain>
    </source>
</reference>
<accession>A0A2K9N6V9</accession>
<dbReference type="AlphaFoldDB" id="A0A2K9N6V9"/>
<dbReference type="Pfam" id="PF07394">
    <property type="entry name" value="DUF1501"/>
    <property type="match status" value="1"/>
</dbReference>
<evidence type="ECO:0000313" key="1">
    <source>
        <dbReference type="EMBL" id="AUN28871.1"/>
    </source>
</evidence>
<organism evidence="1 2">
    <name type="scientific">Niveispirillum cyanobacteriorum</name>
    <dbReference type="NCBI Taxonomy" id="1612173"/>
    <lineage>
        <taxon>Bacteria</taxon>
        <taxon>Pseudomonadati</taxon>
        <taxon>Pseudomonadota</taxon>
        <taxon>Alphaproteobacteria</taxon>
        <taxon>Rhodospirillales</taxon>
        <taxon>Azospirillaceae</taxon>
        <taxon>Niveispirillum</taxon>
    </lineage>
</organism>
<gene>
    <name evidence="1" type="ORF">C0V82_00325</name>
</gene>
<dbReference type="PANTHER" id="PTHR43737">
    <property type="entry name" value="BLL7424 PROTEIN"/>
    <property type="match status" value="1"/>
</dbReference>